<accession>A0A061FA95</accession>
<sequence>RVNDGGTRAGSEGSSGSPPAFRFPRHGNHRYSAQFSEIGKGNEYMKKFLKKIITEVESRNGYVSDDLYEEYVPYMTSSKDFNLFKETGRILKCISFLFHADCVELSSCPSSRNLVVELQCSLNMLEGDTGELQEFMPEIILGADVIYDPSCLPHLIRVLAILLSKKKSCDKNQKGSLRNSSTEVTCADGKANSSSQGQVLNAHGSDSSSSHAYDISITGVNNAASLGSRADPVAYIASVIRNIDTFNHFLALADQANLTISDLTSTLRPLDLLPYMRSYDRSSIRLFTVTSK</sequence>
<evidence type="ECO:0000313" key="2">
    <source>
        <dbReference type="EMBL" id="EOY11424.1"/>
    </source>
</evidence>
<dbReference type="EMBL" id="CM001883">
    <property type="protein sequence ID" value="EOY11424.1"/>
    <property type="molecule type" value="Genomic_DNA"/>
</dbReference>
<feature type="non-terminal residue" evidence="2">
    <location>
        <position position="1"/>
    </location>
</feature>
<dbReference type="Gramene" id="EOY11424">
    <property type="protein sequence ID" value="EOY11424"/>
    <property type="gene ID" value="TCM_026602"/>
</dbReference>
<dbReference type="GO" id="GO:0008168">
    <property type="term" value="F:methyltransferase activity"/>
    <property type="evidence" value="ECO:0007669"/>
    <property type="project" value="UniProtKB-KW"/>
</dbReference>
<keyword evidence="2" id="KW-0489">Methyltransferase</keyword>
<keyword evidence="3" id="KW-1185">Reference proteome</keyword>
<dbReference type="Gene3D" id="3.40.50.150">
    <property type="entry name" value="Vaccinia Virus protein VP39"/>
    <property type="match status" value="1"/>
</dbReference>
<evidence type="ECO:0000313" key="3">
    <source>
        <dbReference type="Proteomes" id="UP000026915"/>
    </source>
</evidence>
<proteinExistence type="predicted"/>
<dbReference type="AlphaFoldDB" id="A0A061FA95"/>
<protein>
    <submittedName>
        <fullName evidence="2">S-adenosyl-L-methionine-dependent methyltransferases superfamily protein, putative isoform 3</fullName>
    </submittedName>
</protein>
<evidence type="ECO:0000256" key="1">
    <source>
        <dbReference type="SAM" id="MobiDB-lite"/>
    </source>
</evidence>
<reference evidence="2 3" key="1">
    <citation type="journal article" date="2013" name="Genome Biol.">
        <title>The genome sequence of the most widely cultivated cacao type and its use to identify candidate genes regulating pod color.</title>
        <authorList>
            <person name="Motamayor J.C."/>
            <person name="Mockaitis K."/>
            <person name="Schmutz J."/>
            <person name="Haiminen N."/>
            <person name="Iii D.L."/>
            <person name="Cornejo O."/>
            <person name="Findley S.D."/>
            <person name="Zheng P."/>
            <person name="Utro F."/>
            <person name="Royaert S."/>
            <person name="Saski C."/>
            <person name="Jenkins J."/>
            <person name="Podicheti R."/>
            <person name="Zhao M."/>
            <person name="Scheffler B.E."/>
            <person name="Stack J.C."/>
            <person name="Feltus F.A."/>
            <person name="Mustiga G.M."/>
            <person name="Amores F."/>
            <person name="Phillips W."/>
            <person name="Marelli J.P."/>
            <person name="May G.D."/>
            <person name="Shapiro H."/>
            <person name="Ma J."/>
            <person name="Bustamante C.D."/>
            <person name="Schnell R.J."/>
            <person name="Main D."/>
            <person name="Gilbert D."/>
            <person name="Parida L."/>
            <person name="Kuhn D.N."/>
        </authorList>
    </citation>
    <scope>NUCLEOTIDE SEQUENCE [LARGE SCALE GENOMIC DNA]</scope>
    <source>
        <strain evidence="3">cv. Matina 1-6</strain>
    </source>
</reference>
<dbReference type="GO" id="GO:0032259">
    <property type="term" value="P:methylation"/>
    <property type="evidence" value="ECO:0007669"/>
    <property type="project" value="UniProtKB-KW"/>
</dbReference>
<name>A0A061FA95_THECC</name>
<feature type="region of interest" description="Disordered" evidence="1">
    <location>
        <begin position="1"/>
        <end position="24"/>
    </location>
</feature>
<organism evidence="2 3">
    <name type="scientific">Theobroma cacao</name>
    <name type="common">Cacao</name>
    <name type="synonym">Cocoa</name>
    <dbReference type="NCBI Taxonomy" id="3641"/>
    <lineage>
        <taxon>Eukaryota</taxon>
        <taxon>Viridiplantae</taxon>
        <taxon>Streptophyta</taxon>
        <taxon>Embryophyta</taxon>
        <taxon>Tracheophyta</taxon>
        <taxon>Spermatophyta</taxon>
        <taxon>Magnoliopsida</taxon>
        <taxon>eudicotyledons</taxon>
        <taxon>Gunneridae</taxon>
        <taxon>Pentapetalae</taxon>
        <taxon>rosids</taxon>
        <taxon>malvids</taxon>
        <taxon>Malvales</taxon>
        <taxon>Malvaceae</taxon>
        <taxon>Byttnerioideae</taxon>
        <taxon>Theobroma</taxon>
    </lineage>
</organism>
<keyword evidence="2" id="KW-0808">Transferase</keyword>
<dbReference type="Proteomes" id="UP000026915">
    <property type="component" value="Chromosome 5"/>
</dbReference>
<dbReference type="InterPro" id="IPR029063">
    <property type="entry name" value="SAM-dependent_MTases_sf"/>
</dbReference>
<dbReference type="HOGENOM" id="CLU_955068_0_0_1"/>
<gene>
    <name evidence="2" type="ORF">TCM_026602</name>
</gene>